<dbReference type="EMBL" id="SMMG02000001">
    <property type="protein sequence ID" value="KAA3487831.1"/>
    <property type="molecule type" value="Genomic_DNA"/>
</dbReference>
<protein>
    <submittedName>
        <fullName evidence="2">Protein SRG1</fullName>
    </submittedName>
</protein>
<gene>
    <name evidence="2" type="ORF">EPI10_031633</name>
</gene>
<dbReference type="OrthoDB" id="1938451at2759"/>
<name>A0A5B6X0U8_9ROSI</name>
<evidence type="ECO:0000256" key="1">
    <source>
        <dbReference type="SAM" id="SignalP"/>
    </source>
</evidence>
<keyword evidence="1" id="KW-0732">Signal</keyword>
<feature type="chain" id="PRO_5023124955" evidence="1">
    <location>
        <begin position="21"/>
        <end position="90"/>
    </location>
</feature>
<proteinExistence type="predicted"/>
<comment type="caution">
    <text evidence="2">The sequence shown here is derived from an EMBL/GenBank/DDBJ whole genome shotgun (WGS) entry which is preliminary data.</text>
</comment>
<feature type="signal peptide" evidence="1">
    <location>
        <begin position="1"/>
        <end position="20"/>
    </location>
</feature>
<dbReference type="AlphaFoldDB" id="A0A5B6X0U8"/>
<keyword evidence="3" id="KW-1185">Reference proteome</keyword>
<accession>A0A5B6X0U8</accession>
<evidence type="ECO:0000313" key="2">
    <source>
        <dbReference type="EMBL" id="KAA3487831.1"/>
    </source>
</evidence>
<organism evidence="2 3">
    <name type="scientific">Gossypium australe</name>
    <dbReference type="NCBI Taxonomy" id="47621"/>
    <lineage>
        <taxon>Eukaryota</taxon>
        <taxon>Viridiplantae</taxon>
        <taxon>Streptophyta</taxon>
        <taxon>Embryophyta</taxon>
        <taxon>Tracheophyta</taxon>
        <taxon>Spermatophyta</taxon>
        <taxon>Magnoliopsida</taxon>
        <taxon>eudicotyledons</taxon>
        <taxon>Gunneridae</taxon>
        <taxon>Pentapetalae</taxon>
        <taxon>rosids</taxon>
        <taxon>malvids</taxon>
        <taxon>Malvales</taxon>
        <taxon>Malvaceae</taxon>
        <taxon>Malvoideae</taxon>
        <taxon>Gossypium</taxon>
    </lineage>
</organism>
<sequence length="90" mass="10477">MFIFFMALCTSFFMDRRVSAQIIPHFPTTLDVAMSGKNPLLIFGYLRGNNCCCFVYYVSKVLENGELRYSKIEKLIFSLIVAARKLRPYF</sequence>
<evidence type="ECO:0000313" key="3">
    <source>
        <dbReference type="Proteomes" id="UP000325315"/>
    </source>
</evidence>
<dbReference type="Proteomes" id="UP000325315">
    <property type="component" value="Unassembled WGS sequence"/>
</dbReference>
<reference evidence="3" key="1">
    <citation type="journal article" date="2019" name="Plant Biotechnol. J.">
        <title>Genome sequencing of the Australian wild diploid species Gossypium australe highlights disease resistance and delayed gland morphogenesis.</title>
        <authorList>
            <person name="Cai Y."/>
            <person name="Cai X."/>
            <person name="Wang Q."/>
            <person name="Wang P."/>
            <person name="Zhang Y."/>
            <person name="Cai C."/>
            <person name="Xu Y."/>
            <person name="Wang K."/>
            <person name="Zhou Z."/>
            <person name="Wang C."/>
            <person name="Geng S."/>
            <person name="Li B."/>
            <person name="Dong Q."/>
            <person name="Hou Y."/>
            <person name="Wang H."/>
            <person name="Ai P."/>
            <person name="Liu Z."/>
            <person name="Yi F."/>
            <person name="Sun M."/>
            <person name="An G."/>
            <person name="Cheng J."/>
            <person name="Zhang Y."/>
            <person name="Shi Q."/>
            <person name="Xie Y."/>
            <person name="Shi X."/>
            <person name="Chang Y."/>
            <person name="Huang F."/>
            <person name="Chen Y."/>
            <person name="Hong S."/>
            <person name="Mi L."/>
            <person name="Sun Q."/>
            <person name="Zhang L."/>
            <person name="Zhou B."/>
            <person name="Peng R."/>
            <person name="Zhang X."/>
            <person name="Liu F."/>
        </authorList>
    </citation>
    <scope>NUCLEOTIDE SEQUENCE [LARGE SCALE GENOMIC DNA]</scope>
    <source>
        <strain evidence="3">cv. PA1801</strain>
    </source>
</reference>